<feature type="transmembrane region" description="Helical" evidence="1">
    <location>
        <begin position="96"/>
        <end position="116"/>
    </location>
</feature>
<feature type="transmembrane region" description="Helical" evidence="1">
    <location>
        <begin position="146"/>
        <end position="164"/>
    </location>
</feature>
<accession>A0A561V7F1</accession>
<evidence type="ECO:0000256" key="1">
    <source>
        <dbReference type="SAM" id="Phobius"/>
    </source>
</evidence>
<evidence type="ECO:0000259" key="2">
    <source>
        <dbReference type="Pfam" id="PF00174"/>
    </source>
</evidence>
<name>A0A561V7F1_9PSEU</name>
<dbReference type="Pfam" id="PF00174">
    <property type="entry name" value="Oxidored_molyb"/>
    <property type="match status" value="1"/>
</dbReference>
<feature type="transmembrane region" description="Helical" evidence="1">
    <location>
        <begin position="184"/>
        <end position="204"/>
    </location>
</feature>
<keyword evidence="4" id="KW-1185">Reference proteome</keyword>
<dbReference type="EMBL" id="VIWX01000001">
    <property type="protein sequence ID" value="TWG07544.1"/>
    <property type="molecule type" value="Genomic_DNA"/>
</dbReference>
<dbReference type="Gene3D" id="2.60.40.650">
    <property type="match status" value="1"/>
</dbReference>
<dbReference type="GO" id="GO:0043546">
    <property type="term" value="F:molybdopterin cofactor binding"/>
    <property type="evidence" value="ECO:0007669"/>
    <property type="project" value="TreeGrafter"/>
</dbReference>
<feature type="domain" description="Oxidoreductase molybdopterin-binding" evidence="2">
    <location>
        <begin position="258"/>
        <end position="410"/>
    </location>
</feature>
<dbReference type="InterPro" id="IPR000572">
    <property type="entry name" value="OxRdtase_Mopterin-bd_dom"/>
</dbReference>
<protein>
    <submittedName>
        <fullName evidence="3">DMSO/TMAO reductase YedYZ molybdopterin-dependent catalytic subunit</fullName>
    </submittedName>
</protein>
<keyword evidence="1" id="KW-0472">Membrane</keyword>
<reference evidence="3 4" key="1">
    <citation type="submission" date="2019-06" db="EMBL/GenBank/DDBJ databases">
        <title>Sequencing the genomes of 1000 actinobacteria strains.</title>
        <authorList>
            <person name="Klenk H.-P."/>
        </authorList>
    </citation>
    <scope>NUCLEOTIDE SEQUENCE [LARGE SCALE GENOMIC DNA]</scope>
    <source>
        <strain evidence="3 4">DSM 46699</strain>
    </source>
</reference>
<keyword evidence="1" id="KW-1133">Transmembrane helix</keyword>
<feature type="transmembrane region" description="Helical" evidence="1">
    <location>
        <begin position="121"/>
        <end position="140"/>
    </location>
</feature>
<dbReference type="Proteomes" id="UP000316184">
    <property type="component" value="Unassembled WGS sequence"/>
</dbReference>
<evidence type="ECO:0000313" key="4">
    <source>
        <dbReference type="Proteomes" id="UP000316184"/>
    </source>
</evidence>
<comment type="caution">
    <text evidence="3">The sequence shown here is derived from an EMBL/GenBank/DDBJ whole genome shotgun (WGS) entry which is preliminary data.</text>
</comment>
<evidence type="ECO:0000313" key="3">
    <source>
        <dbReference type="EMBL" id="TWG07544.1"/>
    </source>
</evidence>
<dbReference type="PANTHER" id="PTHR19372">
    <property type="entry name" value="SULFITE REDUCTASE"/>
    <property type="match status" value="1"/>
</dbReference>
<dbReference type="InterPro" id="IPR036374">
    <property type="entry name" value="OxRdtase_Mopterin-bd_sf"/>
</dbReference>
<dbReference type="GO" id="GO:0006790">
    <property type="term" value="P:sulfur compound metabolic process"/>
    <property type="evidence" value="ECO:0007669"/>
    <property type="project" value="TreeGrafter"/>
</dbReference>
<dbReference type="InterPro" id="IPR014756">
    <property type="entry name" value="Ig_E-set"/>
</dbReference>
<dbReference type="SUPFAM" id="SSF56524">
    <property type="entry name" value="Oxidoreductase molybdopterin-binding domain"/>
    <property type="match status" value="1"/>
</dbReference>
<dbReference type="Gene3D" id="3.90.420.10">
    <property type="entry name" value="Oxidoreductase, molybdopterin-binding domain"/>
    <property type="match status" value="1"/>
</dbReference>
<dbReference type="GO" id="GO:0020037">
    <property type="term" value="F:heme binding"/>
    <property type="evidence" value="ECO:0007669"/>
    <property type="project" value="TreeGrafter"/>
</dbReference>
<organism evidence="3 4">
    <name type="scientific">Saccharopolyspora dendranthemae</name>
    <dbReference type="NCBI Taxonomy" id="1181886"/>
    <lineage>
        <taxon>Bacteria</taxon>
        <taxon>Bacillati</taxon>
        <taxon>Actinomycetota</taxon>
        <taxon>Actinomycetes</taxon>
        <taxon>Pseudonocardiales</taxon>
        <taxon>Pseudonocardiaceae</taxon>
        <taxon>Saccharopolyspora</taxon>
    </lineage>
</organism>
<dbReference type="SUPFAM" id="SSF81296">
    <property type="entry name" value="E set domains"/>
    <property type="match status" value="1"/>
</dbReference>
<keyword evidence="1" id="KW-0812">Transmembrane</keyword>
<dbReference type="PANTHER" id="PTHR19372:SF7">
    <property type="entry name" value="SULFITE OXIDASE, MITOCHONDRIAL"/>
    <property type="match status" value="1"/>
</dbReference>
<dbReference type="AlphaFoldDB" id="A0A561V7F1"/>
<proteinExistence type="predicted"/>
<feature type="transmembrane region" description="Helical" evidence="1">
    <location>
        <begin position="38"/>
        <end position="57"/>
    </location>
</feature>
<sequence>MSSFRKNFQLSYAQLPALAPGGEASSNGPMTSLSHGRAVVIGLLAAGSALAAGHLVAGFGDPRTSPPVAVGGAFIDLVPPGVKEFAVAVFGTADKLALIVGMALVIAALGALAGLVSRRSVLPGALVIGAFGLVGVVAALSRPEGGVAPALVSMIVGVGVFAVLHHLGRGPAAPSAEIERRRFLATSGLVVVGAGLAGITGSSLSKGSGVATSQRAVAARLPKVPAPPIPAGADFVADGTPSFITPNSGFYRIDTALVVPQLRAEDWRLRLHGMVDRELDLSFTDLINRRLESRTITLACVSNEVGGNLISTANFVGVPVRDLLLEAGVRPGAQQLLTTSTDGYSAGTPVDVLLEPDRGALLAFEMNGEPLPARHGFPVRMVVPGLYGYVSATKWLVDAEVTTFDRPAYWQQRGWSQQGPIKTQSRIDRPQRAAQIPAGPVTVAGIAWAQHTGIDAVQVRVDGGPWQSAELATEVGRDTWRMWRATLELPTGDHVVQCRAIDRDGVPQIEARQGVVPDGATGLHETTFRCA</sequence>
<dbReference type="GO" id="GO:0008482">
    <property type="term" value="F:sulfite oxidase activity"/>
    <property type="evidence" value="ECO:0007669"/>
    <property type="project" value="TreeGrafter"/>
</dbReference>
<gene>
    <name evidence="3" type="ORF">FHU35_11160</name>
</gene>